<feature type="transmembrane region" description="Helical" evidence="7">
    <location>
        <begin position="32"/>
        <end position="55"/>
    </location>
</feature>
<dbReference type="EMBL" id="AP019400">
    <property type="protein sequence ID" value="BBI31587.1"/>
    <property type="molecule type" value="Genomic_DNA"/>
</dbReference>
<proteinExistence type="inferred from homology"/>
<dbReference type="Pfam" id="PF00528">
    <property type="entry name" value="BPD_transp_1"/>
    <property type="match status" value="1"/>
</dbReference>
<organism evidence="9 10">
    <name type="scientific">Cohnella abietis</name>
    <dbReference type="NCBI Taxonomy" id="2507935"/>
    <lineage>
        <taxon>Bacteria</taxon>
        <taxon>Bacillati</taxon>
        <taxon>Bacillota</taxon>
        <taxon>Bacilli</taxon>
        <taxon>Bacillales</taxon>
        <taxon>Paenibacillaceae</taxon>
        <taxon>Cohnella</taxon>
    </lineage>
</organism>
<sequence length="175" mass="19541">MFFIVISTIMLPGIIAQIPTYVLFNKFGLLNSFLPWVLWGLGGNAFFIFLYRQFFAGIPKDLEDAARIDGCSSLSILFRIFLPISIPVLITTSIMAFNNSWGGDYLTPYMFLQEDKYPLVTALIQIGYVMPGNPGIKLDQILYAAVVMFVVPSVVIFIIGQRYMVDGFVNSGIKG</sequence>
<dbReference type="AlphaFoldDB" id="A0A3T1D0E9"/>
<keyword evidence="6 7" id="KW-0472">Membrane</keyword>
<evidence type="ECO:0000256" key="4">
    <source>
        <dbReference type="ARBA" id="ARBA00022692"/>
    </source>
</evidence>
<keyword evidence="4 7" id="KW-0812">Transmembrane</keyword>
<keyword evidence="3" id="KW-1003">Cell membrane</keyword>
<dbReference type="PANTHER" id="PTHR43744">
    <property type="entry name" value="ABC TRANSPORTER PERMEASE PROTEIN MG189-RELATED-RELATED"/>
    <property type="match status" value="1"/>
</dbReference>
<evidence type="ECO:0000313" key="10">
    <source>
        <dbReference type="Proteomes" id="UP000289856"/>
    </source>
</evidence>
<evidence type="ECO:0000256" key="6">
    <source>
        <dbReference type="ARBA" id="ARBA00023136"/>
    </source>
</evidence>
<evidence type="ECO:0000313" key="9">
    <source>
        <dbReference type="EMBL" id="BBI31587.1"/>
    </source>
</evidence>
<reference evidence="9 10" key="1">
    <citation type="submission" date="2019-01" db="EMBL/GenBank/DDBJ databases">
        <title>Complete genome sequence of Cohnella hallensis HS21 isolated from Korean fir (Abies koreana) rhizospheric soil.</title>
        <authorList>
            <person name="Jiang L."/>
            <person name="Kang S.W."/>
            <person name="Kim S."/>
            <person name="Jung J."/>
            <person name="Kim C.Y."/>
            <person name="Kim D.H."/>
            <person name="Kim S.W."/>
            <person name="Lee J."/>
        </authorList>
    </citation>
    <scope>NUCLEOTIDE SEQUENCE [LARGE SCALE GENOMIC DNA]</scope>
    <source>
        <strain evidence="9 10">HS21</strain>
    </source>
</reference>
<feature type="transmembrane region" description="Helical" evidence="7">
    <location>
        <begin position="117"/>
        <end position="134"/>
    </location>
</feature>
<evidence type="ECO:0000256" key="2">
    <source>
        <dbReference type="ARBA" id="ARBA00022448"/>
    </source>
</evidence>
<evidence type="ECO:0000256" key="3">
    <source>
        <dbReference type="ARBA" id="ARBA00022475"/>
    </source>
</evidence>
<feature type="transmembrane region" description="Helical" evidence="7">
    <location>
        <begin position="141"/>
        <end position="160"/>
    </location>
</feature>
<dbReference type="InterPro" id="IPR035906">
    <property type="entry name" value="MetI-like_sf"/>
</dbReference>
<comment type="subcellular location">
    <subcellularLocation>
        <location evidence="1 7">Cell membrane</location>
        <topology evidence="1 7">Multi-pass membrane protein</topology>
    </subcellularLocation>
</comment>
<feature type="transmembrane region" description="Helical" evidence="7">
    <location>
        <begin position="76"/>
        <end position="97"/>
    </location>
</feature>
<keyword evidence="2 7" id="KW-0813">Transport</keyword>
<evidence type="ECO:0000259" key="8">
    <source>
        <dbReference type="PROSITE" id="PS50928"/>
    </source>
</evidence>
<dbReference type="GO" id="GO:0055085">
    <property type="term" value="P:transmembrane transport"/>
    <property type="evidence" value="ECO:0007669"/>
    <property type="project" value="InterPro"/>
</dbReference>
<dbReference type="GO" id="GO:0005886">
    <property type="term" value="C:plasma membrane"/>
    <property type="evidence" value="ECO:0007669"/>
    <property type="project" value="UniProtKB-SubCell"/>
</dbReference>
<comment type="similarity">
    <text evidence="7">Belongs to the binding-protein-dependent transport system permease family.</text>
</comment>
<name>A0A3T1D0E9_9BACL</name>
<accession>A0A3T1D0E9</accession>
<evidence type="ECO:0000256" key="5">
    <source>
        <dbReference type="ARBA" id="ARBA00022989"/>
    </source>
</evidence>
<protein>
    <recommendedName>
        <fullName evidence="8">ABC transmembrane type-1 domain-containing protein</fullName>
    </recommendedName>
</protein>
<evidence type="ECO:0000256" key="7">
    <source>
        <dbReference type="RuleBase" id="RU363032"/>
    </source>
</evidence>
<dbReference type="Gene3D" id="1.10.3720.10">
    <property type="entry name" value="MetI-like"/>
    <property type="match status" value="1"/>
</dbReference>
<gene>
    <name evidence="9" type="ORF">KCTCHS21_09860</name>
</gene>
<keyword evidence="10" id="KW-1185">Reference proteome</keyword>
<dbReference type="InterPro" id="IPR000515">
    <property type="entry name" value="MetI-like"/>
</dbReference>
<keyword evidence="5 7" id="KW-1133">Transmembrane helix</keyword>
<dbReference type="PANTHER" id="PTHR43744:SF6">
    <property type="entry name" value="ABC TRANSPORTER PERMEASE PROTEIN YESQ-RELATED"/>
    <property type="match status" value="1"/>
</dbReference>
<feature type="domain" description="ABC transmembrane type-1" evidence="8">
    <location>
        <begin position="1"/>
        <end position="160"/>
    </location>
</feature>
<dbReference type="KEGG" id="cohn:KCTCHS21_09860"/>
<dbReference type="SUPFAM" id="SSF161098">
    <property type="entry name" value="MetI-like"/>
    <property type="match status" value="1"/>
</dbReference>
<dbReference type="Proteomes" id="UP000289856">
    <property type="component" value="Chromosome"/>
</dbReference>
<evidence type="ECO:0000256" key="1">
    <source>
        <dbReference type="ARBA" id="ARBA00004651"/>
    </source>
</evidence>
<dbReference type="CDD" id="cd06261">
    <property type="entry name" value="TM_PBP2"/>
    <property type="match status" value="1"/>
</dbReference>
<dbReference type="PROSITE" id="PS50928">
    <property type="entry name" value="ABC_TM1"/>
    <property type="match status" value="1"/>
</dbReference>